<proteinExistence type="predicted"/>
<dbReference type="EMBL" id="JAFKDB010000007">
    <property type="protein sequence ID" value="MBN7768698.1"/>
    <property type="molecule type" value="Genomic_DNA"/>
</dbReference>
<dbReference type="PROSITE" id="PS51257">
    <property type="entry name" value="PROKAR_LIPOPROTEIN"/>
    <property type="match status" value="1"/>
</dbReference>
<evidence type="ECO:0000256" key="1">
    <source>
        <dbReference type="SAM" id="SignalP"/>
    </source>
</evidence>
<keyword evidence="4" id="KW-1185">Reference proteome</keyword>
<accession>A0ABS3BA62</accession>
<dbReference type="PANTHER" id="PTHR11575:SF24">
    <property type="entry name" value="5'-NUCLEOTIDASE"/>
    <property type="match status" value="1"/>
</dbReference>
<dbReference type="Gene3D" id="3.60.21.10">
    <property type="match status" value="1"/>
</dbReference>
<comment type="caution">
    <text evidence="3">The sequence shown here is derived from an EMBL/GenBank/DDBJ whole genome shotgun (WGS) entry which is preliminary data.</text>
</comment>
<organism evidence="3 4">
    <name type="scientific">Marinobacter daepoensis</name>
    <dbReference type="NCBI Taxonomy" id="262077"/>
    <lineage>
        <taxon>Bacteria</taxon>
        <taxon>Pseudomonadati</taxon>
        <taxon>Pseudomonadota</taxon>
        <taxon>Gammaproteobacteria</taxon>
        <taxon>Pseudomonadales</taxon>
        <taxon>Marinobacteraceae</taxon>
        <taxon>Marinobacter</taxon>
    </lineage>
</organism>
<sequence length="673" mass="69354">MPQTKRLTRAVILALSASMLAACSDDDDSAPATGTDAFSLQILHFADIDGSGGAADARNMSALIDGFRSEMPGRTLVLSSGDNLIPGPEYFAASDERLTEALGEPGNGRANIAWLNAMGVQASVVGNHDLDAGTEAFAELISPDGEWPGAGFPYLSANIDFTTDSHTAALVAREGVPAEAGKLSATATLNVDGGVIGVVGASVPTLPSITSTGGLTLSPSTFDPAVAADLDALAAEIQDDVNALMDAGINKIILLAHMQQLSVEKALAPRLDGVDVIVAGGSNTLLADSNDSLRDGDHAAGDYPLSFESASGEPVLVVNTDGDFSYLGRLVLSFDERGRIVTEALDPGVNGAWSTAMINPAFEVNAAVAALTDALDAVLVAKDGNVLGKTSVYLDGRRSQVRTQETNLGNLTAEANLWLAQQQDASVSVSLKNGGGIRDGIGLALQPPGTTDPSEIEFLPPAANALVGKPAGGISQLDLETSLRFNNRLAMVTVTPAELADLMEYAFAASGEGSTPGRFPQIAGMRVAFDDRQTARANGDSNLASAVTRRVRELEILDANGAVVQDVVTGGVVDITGAPIRMVTLAFLAGDCVNDSSASCGDGYPFKNLVAPNRADVTVDPGQSDFSPAGGEQDAMAEYLKVVYPVSGEGFAEPETAVDQDARIVNVAVRATP</sequence>
<dbReference type="InterPro" id="IPR006179">
    <property type="entry name" value="5_nucleotidase/apyrase"/>
</dbReference>
<dbReference type="RefSeq" id="WP_206556530.1">
    <property type="nucleotide sequence ID" value="NZ_JAFKDB010000007.1"/>
</dbReference>
<gene>
    <name evidence="3" type="ORF">JYP53_02125</name>
</gene>
<dbReference type="Gene3D" id="3.90.780.10">
    <property type="entry name" value="5'-Nucleotidase, C-terminal domain"/>
    <property type="match status" value="1"/>
</dbReference>
<evidence type="ECO:0000313" key="3">
    <source>
        <dbReference type="EMBL" id="MBN7768698.1"/>
    </source>
</evidence>
<evidence type="ECO:0000313" key="4">
    <source>
        <dbReference type="Proteomes" id="UP000664344"/>
    </source>
</evidence>
<evidence type="ECO:0000259" key="2">
    <source>
        <dbReference type="Pfam" id="PF02872"/>
    </source>
</evidence>
<dbReference type="SUPFAM" id="SSF56300">
    <property type="entry name" value="Metallo-dependent phosphatases"/>
    <property type="match status" value="1"/>
</dbReference>
<reference evidence="3 4" key="1">
    <citation type="submission" date="2021-02" db="EMBL/GenBank/DDBJ databases">
        <title>PHA producing bacteria isolated from coastal sediment in Guangdong, Shenzhen.</title>
        <authorList>
            <person name="Zheng W."/>
            <person name="Yu S."/>
            <person name="Huang Y."/>
        </authorList>
    </citation>
    <scope>NUCLEOTIDE SEQUENCE [LARGE SCALE GENOMIC DNA]</scope>
    <source>
        <strain evidence="3 4">TN21-5</strain>
    </source>
</reference>
<feature type="domain" description="5'-Nucleotidase C-terminal" evidence="2">
    <location>
        <begin position="386"/>
        <end position="554"/>
    </location>
</feature>
<dbReference type="Pfam" id="PF02872">
    <property type="entry name" value="5_nucleotid_C"/>
    <property type="match status" value="1"/>
</dbReference>
<keyword evidence="1" id="KW-0732">Signal</keyword>
<dbReference type="InterPro" id="IPR029052">
    <property type="entry name" value="Metallo-depent_PP-like"/>
</dbReference>
<feature type="signal peptide" evidence="1">
    <location>
        <begin position="1"/>
        <end position="21"/>
    </location>
</feature>
<dbReference type="SUPFAM" id="SSF55816">
    <property type="entry name" value="5'-nucleotidase (syn. UDP-sugar hydrolase), C-terminal domain"/>
    <property type="match status" value="1"/>
</dbReference>
<dbReference type="Proteomes" id="UP000664344">
    <property type="component" value="Unassembled WGS sequence"/>
</dbReference>
<dbReference type="InterPro" id="IPR008334">
    <property type="entry name" value="5'-Nucleotdase_C"/>
</dbReference>
<feature type="chain" id="PRO_5047290060" evidence="1">
    <location>
        <begin position="22"/>
        <end position="673"/>
    </location>
</feature>
<dbReference type="PANTHER" id="PTHR11575">
    <property type="entry name" value="5'-NUCLEOTIDASE-RELATED"/>
    <property type="match status" value="1"/>
</dbReference>
<protein>
    <submittedName>
        <fullName evidence="3">5'-nucleotidase C-terminal domain-containing protein</fullName>
    </submittedName>
</protein>
<name>A0ABS3BA62_9GAMM</name>
<dbReference type="InterPro" id="IPR036907">
    <property type="entry name" value="5'-Nucleotdase_C_sf"/>
</dbReference>